<dbReference type="GO" id="GO:0098552">
    <property type="term" value="C:side of membrane"/>
    <property type="evidence" value="ECO:0007669"/>
    <property type="project" value="UniProtKB-KW"/>
</dbReference>
<dbReference type="AlphaFoldDB" id="A0A163CUU9"/>
<feature type="signal peptide" evidence="17">
    <location>
        <begin position="1"/>
        <end position="23"/>
    </location>
</feature>
<name>A0A163CUU9_DIDRA</name>
<evidence type="ECO:0000256" key="4">
    <source>
        <dbReference type="ARBA" id="ARBA00010031"/>
    </source>
</evidence>
<keyword evidence="14" id="KW-0479">Metal-binding</keyword>
<dbReference type="PANTHER" id="PTHR33048">
    <property type="entry name" value="PTH11-LIKE INTEGRAL MEMBRANE PROTEIN (AFU_ORTHOLOGUE AFUA_5G11245)"/>
    <property type="match status" value="1"/>
</dbReference>
<feature type="compositionally biased region" description="Basic and acidic residues" evidence="15">
    <location>
        <begin position="525"/>
        <end position="544"/>
    </location>
</feature>
<feature type="chain" id="PRO_5007842133" description="CFEM domain-containing protein" evidence="17">
    <location>
        <begin position="24"/>
        <end position="544"/>
    </location>
</feature>
<gene>
    <name evidence="19" type="ORF">ST47_g6127</name>
</gene>
<organism evidence="19 20">
    <name type="scientific">Didymella rabiei</name>
    <name type="common">Chickpea ascochyta blight fungus</name>
    <name type="synonym">Mycosphaerella rabiei</name>
    <dbReference type="NCBI Taxonomy" id="5454"/>
    <lineage>
        <taxon>Eukaryota</taxon>
        <taxon>Fungi</taxon>
        <taxon>Dikarya</taxon>
        <taxon>Ascomycota</taxon>
        <taxon>Pezizomycotina</taxon>
        <taxon>Dothideomycetes</taxon>
        <taxon>Pleosporomycetidae</taxon>
        <taxon>Pleosporales</taxon>
        <taxon>Pleosporineae</taxon>
        <taxon>Didymellaceae</taxon>
        <taxon>Ascochyta</taxon>
    </lineage>
</organism>
<dbReference type="InterPro" id="IPR008427">
    <property type="entry name" value="Extracellular_membr_CFEM_dom"/>
</dbReference>
<feature type="binding site" description="axial binding residue" evidence="14">
    <location>
        <position position="57"/>
    </location>
    <ligand>
        <name>heme</name>
        <dbReference type="ChEBI" id="CHEBI:30413"/>
    </ligand>
    <ligandPart>
        <name>Fe</name>
        <dbReference type="ChEBI" id="CHEBI:18248"/>
    </ligandPart>
</feature>
<keyword evidence="6" id="KW-0336">GPI-anchor</keyword>
<evidence type="ECO:0000259" key="18">
    <source>
        <dbReference type="PROSITE" id="PS52012"/>
    </source>
</evidence>
<keyword evidence="14" id="KW-0349">Heme</keyword>
<evidence type="ECO:0000256" key="13">
    <source>
        <dbReference type="ARBA" id="ARBA00038359"/>
    </source>
</evidence>
<feature type="transmembrane region" description="Helical" evidence="16">
    <location>
        <begin position="294"/>
        <end position="313"/>
    </location>
</feature>
<keyword evidence="20" id="KW-1185">Reference proteome</keyword>
<keyword evidence="11 14" id="KW-1015">Disulfide bond</keyword>
<reference evidence="19 20" key="1">
    <citation type="journal article" date="2016" name="Sci. Rep.">
        <title>Draft genome sequencing and secretome analysis of fungal phytopathogen Ascochyta rabiei provides insight into the necrotrophic effector repertoire.</title>
        <authorList>
            <person name="Verma S."/>
            <person name="Gazara R.K."/>
            <person name="Nizam S."/>
            <person name="Parween S."/>
            <person name="Chattopadhyay D."/>
            <person name="Verma P.K."/>
        </authorList>
    </citation>
    <scope>NUCLEOTIDE SEQUENCE [LARGE SCALE GENOMIC DNA]</scope>
    <source>
        <strain evidence="19 20">ArDII</strain>
    </source>
</reference>
<dbReference type="PANTHER" id="PTHR33048:SF131">
    <property type="entry name" value="INTEGRAL MEMBRANE PROTEIN"/>
    <property type="match status" value="1"/>
</dbReference>
<dbReference type="STRING" id="5454.A0A163CUU9"/>
<feature type="disulfide bond" evidence="14">
    <location>
        <begin position="39"/>
        <end position="79"/>
    </location>
</feature>
<feature type="transmembrane region" description="Helical" evidence="16">
    <location>
        <begin position="333"/>
        <end position="357"/>
    </location>
</feature>
<dbReference type="GO" id="GO:0046872">
    <property type="term" value="F:metal ion binding"/>
    <property type="evidence" value="ECO:0007669"/>
    <property type="project" value="UniProtKB-UniRule"/>
</dbReference>
<dbReference type="EMBL" id="JYNV01000211">
    <property type="protein sequence ID" value="KZM22705.1"/>
    <property type="molecule type" value="Genomic_DNA"/>
</dbReference>
<keyword evidence="12" id="KW-0449">Lipoprotein</keyword>
<evidence type="ECO:0000256" key="9">
    <source>
        <dbReference type="ARBA" id="ARBA00022989"/>
    </source>
</evidence>
<evidence type="ECO:0000256" key="17">
    <source>
        <dbReference type="SAM" id="SignalP"/>
    </source>
</evidence>
<keyword evidence="7 16" id="KW-0812">Transmembrane</keyword>
<dbReference type="PROSITE" id="PS52012">
    <property type="entry name" value="CFEM"/>
    <property type="match status" value="1"/>
</dbReference>
<comment type="similarity">
    <text evidence="4">Belongs to the RBT5 family.</text>
</comment>
<dbReference type="Proteomes" id="UP000076837">
    <property type="component" value="Unassembled WGS sequence"/>
</dbReference>
<keyword evidence="10 16" id="KW-0472">Membrane</keyword>
<keyword evidence="9 16" id="KW-1133">Transmembrane helix</keyword>
<feature type="disulfide bond" evidence="14">
    <location>
        <begin position="53"/>
        <end position="60"/>
    </location>
</feature>
<feature type="domain" description="CFEM" evidence="18">
    <location>
        <begin position="11"/>
        <end position="122"/>
    </location>
</feature>
<dbReference type="GO" id="GO:0005576">
    <property type="term" value="C:extracellular region"/>
    <property type="evidence" value="ECO:0007669"/>
    <property type="project" value="UniProtKB-SubCell"/>
</dbReference>
<feature type="transmembrane region" description="Helical" evidence="16">
    <location>
        <begin position="217"/>
        <end position="239"/>
    </location>
</feature>
<evidence type="ECO:0000256" key="3">
    <source>
        <dbReference type="ARBA" id="ARBA00004613"/>
    </source>
</evidence>
<evidence type="ECO:0000313" key="20">
    <source>
        <dbReference type="Proteomes" id="UP000076837"/>
    </source>
</evidence>
<keyword evidence="8 17" id="KW-0732">Signal</keyword>
<comment type="caution">
    <text evidence="19">The sequence shown here is derived from an EMBL/GenBank/DDBJ whole genome shotgun (WGS) entry which is preliminary data.</text>
</comment>
<dbReference type="SMART" id="SM00747">
    <property type="entry name" value="CFEM"/>
    <property type="match status" value="1"/>
</dbReference>
<keyword evidence="5" id="KW-0964">Secreted</keyword>
<dbReference type="InterPro" id="IPR049326">
    <property type="entry name" value="Rhodopsin_dom_fungi"/>
</dbReference>
<comment type="similarity">
    <text evidence="13">Belongs to the SAT4 family.</text>
</comment>
<evidence type="ECO:0000256" key="2">
    <source>
        <dbReference type="ARBA" id="ARBA00004589"/>
    </source>
</evidence>
<feature type="region of interest" description="Disordered" evidence="15">
    <location>
        <begin position="521"/>
        <end position="544"/>
    </location>
</feature>
<protein>
    <recommendedName>
        <fullName evidence="18">CFEM domain-containing protein</fullName>
    </recommendedName>
</protein>
<accession>A0A163CUU9</accession>
<sequence length="544" mass="60750">MGVRSLVVLLLWLFAFFSVEVCGSRVDSRESTIANIPACGLRCLFLELPASGCAPTDLACFCSNEPLEYALAACLLVNCTMQDSLETSRVQADLCNLSNDSKTQELILYTSIVYSIAFLSVALRICGKAVSKRLAWDDVMVVAALLLTALPLGFVLDMTKKGFGEHLWNLEDNKLSPILRNLYISWSTYIIILCMIKISLVLFYLEIFKARRFQITAYVFIGFMVANSFAIFCVTILACNPIPSFWNRNIKGKCIDIQAGAYANSASAIIQDIILLILPLAFVKHLQMRRSRKVAVGFMFCIGTFGVIATLMRLPSLSTFQISIDPSWDYVPITIWTELELAAGFLCVSLPSIRILLVRLLPKRVKEFFLNITQSSRSKSNPTPQHAMPVEQRSWRKNSSWFDISIDSTKSSDYSSKGMEPLTLGSGVRGSVMSAFWNRTPSQPSQLWHLRSGSRRLESAMSNYSELNLAVTSPPYQEKRNGEQVELSDVPKSHRYWSGSSNDGNITALPQIGCIPEGSFSETNLTREHRGLSVQRSRHEQGMV</sequence>
<proteinExistence type="inferred from homology"/>
<feature type="transmembrane region" description="Helical" evidence="16">
    <location>
        <begin position="106"/>
        <end position="127"/>
    </location>
</feature>
<dbReference type="Pfam" id="PF05730">
    <property type="entry name" value="CFEM"/>
    <property type="match status" value="1"/>
</dbReference>
<feature type="disulfide bond" evidence="14">
    <location>
        <begin position="43"/>
        <end position="74"/>
    </location>
</feature>
<feature type="transmembrane region" description="Helical" evidence="16">
    <location>
        <begin position="259"/>
        <end position="282"/>
    </location>
</feature>
<keyword evidence="14" id="KW-0408">Iron</keyword>
<dbReference type="Pfam" id="PF20684">
    <property type="entry name" value="Fung_rhodopsin"/>
    <property type="match status" value="1"/>
</dbReference>
<keyword evidence="6" id="KW-0325">Glycoprotein</keyword>
<evidence type="ECO:0000256" key="16">
    <source>
        <dbReference type="SAM" id="Phobius"/>
    </source>
</evidence>
<comment type="subcellular location">
    <subcellularLocation>
        <location evidence="2">Membrane</location>
        <topology evidence="2">Lipid-anchor</topology>
        <topology evidence="2">GPI-anchor</topology>
    </subcellularLocation>
    <subcellularLocation>
        <location evidence="1">Membrane</location>
        <topology evidence="1">Multi-pass membrane protein</topology>
    </subcellularLocation>
    <subcellularLocation>
        <location evidence="3">Secreted</location>
    </subcellularLocation>
</comment>
<evidence type="ECO:0000313" key="19">
    <source>
        <dbReference type="EMBL" id="KZM22705.1"/>
    </source>
</evidence>
<feature type="transmembrane region" description="Helical" evidence="16">
    <location>
        <begin position="183"/>
        <end position="205"/>
    </location>
</feature>
<evidence type="ECO:0000256" key="5">
    <source>
        <dbReference type="ARBA" id="ARBA00022525"/>
    </source>
</evidence>
<dbReference type="InterPro" id="IPR052337">
    <property type="entry name" value="SAT4-like"/>
</dbReference>
<feature type="transmembrane region" description="Helical" evidence="16">
    <location>
        <begin position="139"/>
        <end position="156"/>
    </location>
</feature>
<feature type="disulfide bond" evidence="14">
    <location>
        <begin position="62"/>
        <end position="95"/>
    </location>
</feature>
<evidence type="ECO:0000256" key="14">
    <source>
        <dbReference type="PROSITE-ProRule" id="PRU01356"/>
    </source>
</evidence>
<evidence type="ECO:0000256" key="7">
    <source>
        <dbReference type="ARBA" id="ARBA00022692"/>
    </source>
</evidence>
<evidence type="ECO:0000256" key="10">
    <source>
        <dbReference type="ARBA" id="ARBA00023136"/>
    </source>
</evidence>
<evidence type="ECO:0000256" key="6">
    <source>
        <dbReference type="ARBA" id="ARBA00022622"/>
    </source>
</evidence>
<evidence type="ECO:0000256" key="12">
    <source>
        <dbReference type="ARBA" id="ARBA00023288"/>
    </source>
</evidence>
<evidence type="ECO:0000256" key="1">
    <source>
        <dbReference type="ARBA" id="ARBA00004141"/>
    </source>
</evidence>
<evidence type="ECO:0000256" key="8">
    <source>
        <dbReference type="ARBA" id="ARBA00022729"/>
    </source>
</evidence>
<evidence type="ECO:0000256" key="15">
    <source>
        <dbReference type="SAM" id="MobiDB-lite"/>
    </source>
</evidence>
<evidence type="ECO:0000256" key="11">
    <source>
        <dbReference type="ARBA" id="ARBA00023157"/>
    </source>
</evidence>